<dbReference type="EMBL" id="CP022437">
    <property type="protein sequence ID" value="ASN03983.1"/>
    <property type="molecule type" value="Genomic_DNA"/>
</dbReference>
<evidence type="ECO:0000313" key="2">
    <source>
        <dbReference type="Proteomes" id="UP000204391"/>
    </source>
</evidence>
<accession>A0A221M8L2</accession>
<evidence type="ECO:0000313" key="1">
    <source>
        <dbReference type="EMBL" id="ASN03983.1"/>
    </source>
</evidence>
<organism evidence="1 2">
    <name type="scientific">Virgibacillus necropolis</name>
    <dbReference type="NCBI Taxonomy" id="163877"/>
    <lineage>
        <taxon>Bacteria</taxon>
        <taxon>Bacillati</taxon>
        <taxon>Bacillota</taxon>
        <taxon>Bacilli</taxon>
        <taxon>Bacillales</taxon>
        <taxon>Bacillaceae</taxon>
        <taxon>Virgibacillus</taxon>
    </lineage>
</organism>
<dbReference type="InterPro" id="IPR036291">
    <property type="entry name" value="NAD(P)-bd_dom_sf"/>
</dbReference>
<dbReference type="OrthoDB" id="7922774at2"/>
<dbReference type="NCBIfam" id="NF006168">
    <property type="entry name" value="PRK08309.1"/>
    <property type="match status" value="1"/>
</dbReference>
<dbReference type="KEGG" id="vne:CFK40_02700"/>
<dbReference type="RefSeq" id="WP_089530553.1">
    <property type="nucleotide sequence ID" value="NZ_CP022437.1"/>
</dbReference>
<proteinExistence type="predicted"/>
<reference evidence="1 2" key="1">
    <citation type="journal article" date="2003" name="Int. J. Syst. Evol. Microbiol.">
        <title>Virgibacillus carmonensis sp. nov., Virgibacillus necropolis sp. nov. and Virgibacillus picturae sp. nov., three novel species isolated from deteriorated mural paintings, transfer of the species of the genus salibacillus to Virgibacillus, as Virgibacillus marismortui comb. nov. and Virgibacillus salexigens comb. nov., and emended description of the genus Virgibacillus.</title>
        <authorList>
            <person name="Heyrman J."/>
            <person name="Logan N.A."/>
            <person name="Busse H.J."/>
            <person name="Balcaen A."/>
            <person name="Lebbe L."/>
            <person name="Rodriguez-Diaz M."/>
            <person name="Swings J."/>
            <person name="De Vos P."/>
        </authorList>
    </citation>
    <scope>NUCLEOTIDE SEQUENCE [LARGE SCALE GENOMIC DNA]</scope>
    <source>
        <strain evidence="1 2">LMG 19488</strain>
    </source>
</reference>
<protein>
    <submittedName>
        <fullName evidence="1">Short-chain dehydrogenase</fullName>
    </submittedName>
</protein>
<gene>
    <name evidence="1" type="ORF">CFK40_02700</name>
</gene>
<keyword evidence="2" id="KW-1185">Reference proteome</keyword>
<sequence length="185" mass="21188">MKSKKYALVIGGTGMLAQVCHTLVDDYYYVSVIGRSTIRHQRLNYSSPDSDKIHAIEVDYHDDGHLRYELHKAFQSFGIPDLVVSWIHGSAPHALNSLIDEITGIHQTKTWKLFHVQGSSRYFIKENTPVPENCQYRRVFLGFILNSTNSRWLTHNEIATGVIHAIRTDQIETVVGTLEPWDKRP</sequence>
<dbReference type="SUPFAM" id="SSF51735">
    <property type="entry name" value="NAD(P)-binding Rossmann-fold domains"/>
    <property type="match status" value="1"/>
</dbReference>
<dbReference type="Proteomes" id="UP000204391">
    <property type="component" value="Chromosome"/>
</dbReference>
<dbReference type="AlphaFoldDB" id="A0A221M8L2"/>
<name>A0A221M8L2_9BACI</name>